<evidence type="ECO:0000313" key="2">
    <source>
        <dbReference type="Proteomes" id="UP000008841"/>
    </source>
</evidence>
<dbReference type="AlphaFoldDB" id="B3EF95"/>
<organism evidence="1 2">
    <name type="scientific">Chlorobium limicola (strain DSM 245 / NBRC 103803 / 6330)</name>
    <dbReference type="NCBI Taxonomy" id="290315"/>
    <lineage>
        <taxon>Bacteria</taxon>
        <taxon>Pseudomonadati</taxon>
        <taxon>Chlorobiota</taxon>
        <taxon>Chlorobiia</taxon>
        <taxon>Chlorobiales</taxon>
        <taxon>Chlorobiaceae</taxon>
        <taxon>Chlorobium/Pelodictyon group</taxon>
        <taxon>Chlorobium</taxon>
    </lineage>
</organism>
<dbReference type="RefSeq" id="WP_012465259.1">
    <property type="nucleotide sequence ID" value="NC_010803.1"/>
</dbReference>
<name>B3EF95_CHLL2</name>
<dbReference type="KEGG" id="cli:Clim_0284"/>
<proteinExistence type="predicted"/>
<accession>B3EF95</accession>
<dbReference type="HOGENOM" id="CLU_076352_3_1_10"/>
<dbReference type="Pfam" id="PF10707">
    <property type="entry name" value="YrbL-PhoP_reg"/>
    <property type="match status" value="1"/>
</dbReference>
<sequence>MVDLSRADFIGKGSSRVCFVHPEDHNKCIKIAYSGNLRVVSEEMKYYRRYLRRGVSWDMLARTYGFVDTSLGRGVVFSLAHDFDGEISKSLDFYLRGENGHFSKDDLGLALMEFKAYLFNQRILVRELKPDNLVYQRLSSGRGRIILVDGIGNNELLPVANYLTIFARRTLSRKWRKFEQRLREMFESCNDT</sequence>
<dbReference type="NCBIfam" id="NF007671">
    <property type="entry name" value="PRK10345.1"/>
    <property type="match status" value="1"/>
</dbReference>
<protein>
    <recommendedName>
        <fullName evidence="3">PhoP regulatory network protein YrbL</fullName>
    </recommendedName>
</protein>
<gene>
    <name evidence="1" type="ordered locus">Clim_0284</name>
</gene>
<reference evidence="1 2" key="1">
    <citation type="submission" date="2008-05" db="EMBL/GenBank/DDBJ databases">
        <title>Complete sequence of Chlorobium limicola DSM 245.</title>
        <authorList>
            <consortium name="US DOE Joint Genome Institute"/>
            <person name="Lucas S."/>
            <person name="Copeland A."/>
            <person name="Lapidus A."/>
            <person name="Glavina del Rio T."/>
            <person name="Dalin E."/>
            <person name="Tice H."/>
            <person name="Bruce D."/>
            <person name="Goodwin L."/>
            <person name="Pitluck S."/>
            <person name="Schmutz J."/>
            <person name="Larimer F."/>
            <person name="Land M."/>
            <person name="Hauser L."/>
            <person name="Kyrpides N."/>
            <person name="Ovchinnikova G."/>
            <person name="Zhao F."/>
            <person name="Li T."/>
            <person name="Liu Z."/>
            <person name="Overmann J."/>
            <person name="Bryant D.A."/>
            <person name="Richardson P."/>
        </authorList>
    </citation>
    <scope>NUCLEOTIDE SEQUENCE [LARGE SCALE GENOMIC DNA]</scope>
    <source>
        <strain evidence="2">DSM 245 / NBRC 103803 / 6330</strain>
    </source>
</reference>
<dbReference type="STRING" id="290315.Clim_0284"/>
<dbReference type="eggNOG" id="COG0515">
    <property type="taxonomic scope" value="Bacteria"/>
</dbReference>
<evidence type="ECO:0008006" key="3">
    <source>
        <dbReference type="Google" id="ProtNLM"/>
    </source>
</evidence>
<dbReference type="InterPro" id="IPR019647">
    <property type="entry name" value="PhoP_reg_network_YrbL"/>
</dbReference>
<dbReference type="EMBL" id="CP001097">
    <property type="protein sequence ID" value="ACD89378.1"/>
    <property type="molecule type" value="Genomic_DNA"/>
</dbReference>
<dbReference type="Proteomes" id="UP000008841">
    <property type="component" value="Chromosome"/>
</dbReference>
<dbReference type="OrthoDB" id="595236at2"/>
<evidence type="ECO:0000313" key="1">
    <source>
        <dbReference type="EMBL" id="ACD89378.1"/>
    </source>
</evidence>